<dbReference type="Gene3D" id="2.60.40.10">
    <property type="entry name" value="Immunoglobulins"/>
    <property type="match status" value="1"/>
</dbReference>
<accession>A0A0L7KPH4</accession>
<comment type="caution">
    <text evidence="1">The sequence shown here is derived from an EMBL/GenBank/DDBJ whole genome shotgun (WGS) entry which is preliminary data.</text>
</comment>
<dbReference type="InterPro" id="IPR013783">
    <property type="entry name" value="Ig-like_fold"/>
</dbReference>
<proteinExistence type="predicted"/>
<feature type="non-terminal residue" evidence="1">
    <location>
        <position position="1"/>
    </location>
</feature>
<dbReference type="SUPFAM" id="SSF48726">
    <property type="entry name" value="Immunoglobulin"/>
    <property type="match status" value="1"/>
</dbReference>
<dbReference type="InterPro" id="IPR036179">
    <property type="entry name" value="Ig-like_dom_sf"/>
</dbReference>
<dbReference type="EMBL" id="JTDY01007736">
    <property type="protein sequence ID" value="KOB64976.1"/>
    <property type="molecule type" value="Genomic_DNA"/>
</dbReference>
<protein>
    <submittedName>
        <fullName evidence="1">Hemicentin-2</fullName>
    </submittedName>
</protein>
<organism evidence="1 2">
    <name type="scientific">Operophtera brumata</name>
    <name type="common">Winter moth</name>
    <name type="synonym">Phalaena brumata</name>
    <dbReference type="NCBI Taxonomy" id="104452"/>
    <lineage>
        <taxon>Eukaryota</taxon>
        <taxon>Metazoa</taxon>
        <taxon>Ecdysozoa</taxon>
        <taxon>Arthropoda</taxon>
        <taxon>Hexapoda</taxon>
        <taxon>Insecta</taxon>
        <taxon>Pterygota</taxon>
        <taxon>Neoptera</taxon>
        <taxon>Endopterygota</taxon>
        <taxon>Lepidoptera</taxon>
        <taxon>Glossata</taxon>
        <taxon>Ditrysia</taxon>
        <taxon>Geometroidea</taxon>
        <taxon>Geometridae</taxon>
        <taxon>Larentiinae</taxon>
        <taxon>Operophtera</taxon>
    </lineage>
</organism>
<reference evidence="1 2" key="1">
    <citation type="journal article" date="2015" name="Genome Biol. Evol.">
        <title>The genome of winter moth (Operophtera brumata) provides a genomic perspective on sexual dimorphism and phenology.</title>
        <authorList>
            <person name="Derks M.F."/>
            <person name="Smit S."/>
            <person name="Salis L."/>
            <person name="Schijlen E."/>
            <person name="Bossers A."/>
            <person name="Mateman C."/>
            <person name="Pijl A.S."/>
            <person name="de Ridder D."/>
            <person name="Groenen M.A."/>
            <person name="Visser M.E."/>
            <person name="Megens H.J."/>
        </authorList>
    </citation>
    <scope>NUCLEOTIDE SEQUENCE [LARGE SCALE GENOMIC DNA]</scope>
    <source>
        <strain evidence="1">WM2013NL</strain>
        <tissue evidence="1">Head and thorax</tissue>
    </source>
</reference>
<name>A0A0L7KPH4_OPEBR</name>
<sequence>NGTLLVTAASRRHTGRYTCRAVEDEHKIEADIHLDIVEGITSANGTLLVTAASRRHTGRYTCRAVEDEHKIEADIHLDIVAPPDADQYGCTAGSAAGLARNELQLIVHKGKRLLNNGTGTSCNSSCTKVGVF</sequence>
<feature type="non-terminal residue" evidence="1">
    <location>
        <position position="132"/>
    </location>
</feature>
<gene>
    <name evidence="1" type="ORF">OBRU01_23149</name>
</gene>
<dbReference type="Proteomes" id="UP000037510">
    <property type="component" value="Unassembled WGS sequence"/>
</dbReference>
<dbReference type="AlphaFoldDB" id="A0A0L7KPH4"/>
<evidence type="ECO:0000313" key="2">
    <source>
        <dbReference type="Proteomes" id="UP000037510"/>
    </source>
</evidence>
<evidence type="ECO:0000313" key="1">
    <source>
        <dbReference type="EMBL" id="KOB64976.1"/>
    </source>
</evidence>
<keyword evidence="2" id="KW-1185">Reference proteome</keyword>